<sequence>MEINILKEKENVFFTVDGSKNQLMNFDNLVALSEKIVEIKDCFEYQINCTDSSLELYKSTIDELIKSLRNDTDLLDLLSQKEDKSDEVNSDTLV</sequence>
<dbReference type="Proteomes" id="UP001204814">
    <property type="component" value="Unassembled WGS sequence"/>
</dbReference>
<dbReference type="AlphaFoldDB" id="A0AAP2XMS0"/>
<evidence type="ECO:0000313" key="1">
    <source>
        <dbReference type="EMBL" id="MCQ5060662.1"/>
    </source>
</evidence>
<organism evidence="1 2">
    <name type="scientific">Faecalibacillus intestinalis</name>
    <dbReference type="NCBI Taxonomy" id="1982626"/>
    <lineage>
        <taxon>Bacteria</taxon>
        <taxon>Bacillati</taxon>
        <taxon>Bacillota</taxon>
        <taxon>Erysipelotrichia</taxon>
        <taxon>Erysipelotrichales</taxon>
        <taxon>Coprobacillaceae</taxon>
        <taxon>Faecalibacillus</taxon>
    </lineage>
</organism>
<dbReference type="EMBL" id="JANGBO010000001">
    <property type="protein sequence ID" value="MCQ5060662.1"/>
    <property type="molecule type" value="Genomic_DNA"/>
</dbReference>
<name>A0AAP2XMS0_9FIRM</name>
<accession>A0AAP2XMS0</accession>
<reference evidence="1" key="1">
    <citation type="submission" date="2022-06" db="EMBL/GenBank/DDBJ databases">
        <title>Isolation of gut microbiota from human fecal samples.</title>
        <authorList>
            <person name="Pamer E.G."/>
            <person name="Barat B."/>
            <person name="Waligurski E."/>
            <person name="Medina S."/>
            <person name="Paddock L."/>
            <person name="Mostad J."/>
        </authorList>
    </citation>
    <scope>NUCLEOTIDE SEQUENCE</scope>
    <source>
        <strain evidence="1">DFI.6.24</strain>
    </source>
</reference>
<proteinExistence type="predicted"/>
<evidence type="ECO:0000313" key="2">
    <source>
        <dbReference type="Proteomes" id="UP001204814"/>
    </source>
</evidence>
<gene>
    <name evidence="1" type="ORF">NE542_02270</name>
</gene>
<protein>
    <submittedName>
        <fullName evidence="1">Uncharacterized protein</fullName>
    </submittedName>
</protein>
<dbReference type="RefSeq" id="WP_117347000.1">
    <property type="nucleotide sequence ID" value="NZ_JAJDKX010000001.1"/>
</dbReference>
<comment type="caution">
    <text evidence="1">The sequence shown here is derived from an EMBL/GenBank/DDBJ whole genome shotgun (WGS) entry which is preliminary data.</text>
</comment>